<feature type="region of interest" description="Disordered" evidence="1">
    <location>
        <begin position="1"/>
        <end position="35"/>
    </location>
</feature>
<accession>A0A3B3UAK4</accession>
<dbReference type="STRING" id="48699.ENSPLAP00000009637"/>
<organism evidence="2 3">
    <name type="scientific">Poecilia latipinna</name>
    <name type="common">sailfin molly</name>
    <dbReference type="NCBI Taxonomy" id="48699"/>
    <lineage>
        <taxon>Eukaryota</taxon>
        <taxon>Metazoa</taxon>
        <taxon>Chordata</taxon>
        <taxon>Craniata</taxon>
        <taxon>Vertebrata</taxon>
        <taxon>Euteleostomi</taxon>
        <taxon>Actinopterygii</taxon>
        <taxon>Neopterygii</taxon>
        <taxon>Teleostei</taxon>
        <taxon>Neoteleostei</taxon>
        <taxon>Acanthomorphata</taxon>
        <taxon>Ovalentaria</taxon>
        <taxon>Atherinomorphae</taxon>
        <taxon>Cyprinodontiformes</taxon>
        <taxon>Poeciliidae</taxon>
        <taxon>Poeciliinae</taxon>
        <taxon>Poecilia</taxon>
    </lineage>
</organism>
<name>A0A3B3UAK4_9TELE</name>
<sequence length="157" mass="17511">MLALSKGGPAFSPSHPLLPLRQRPSSDSTPDADGFYLEPLMPAVLKTAKEKSVCLNKEEESGEGPRSAGRGSLRRGDGSSAAVRRKAPSDLNQTFPAPGEEERLTDERQQADFRAVITREPAEGFYLTRTLPSQSASTVRRQSWRTWMRKRRIWTKL</sequence>
<dbReference type="Proteomes" id="UP000261500">
    <property type="component" value="Unplaced"/>
</dbReference>
<feature type="region of interest" description="Disordered" evidence="1">
    <location>
        <begin position="52"/>
        <end position="111"/>
    </location>
</feature>
<feature type="compositionally biased region" description="Basic and acidic residues" evidence="1">
    <location>
        <begin position="100"/>
        <end position="111"/>
    </location>
</feature>
<protein>
    <submittedName>
        <fullName evidence="2">Uncharacterized protein</fullName>
    </submittedName>
</protein>
<dbReference type="Ensembl" id="ENSPLAT00000000893.1">
    <property type="protein sequence ID" value="ENSPLAP00000009637.1"/>
    <property type="gene ID" value="ENSPLAG00000012428.1"/>
</dbReference>
<evidence type="ECO:0000313" key="3">
    <source>
        <dbReference type="Proteomes" id="UP000261500"/>
    </source>
</evidence>
<reference evidence="2" key="1">
    <citation type="submission" date="2025-08" db="UniProtKB">
        <authorList>
            <consortium name="Ensembl"/>
        </authorList>
    </citation>
    <scope>IDENTIFICATION</scope>
</reference>
<proteinExistence type="predicted"/>
<keyword evidence="3" id="KW-1185">Reference proteome</keyword>
<evidence type="ECO:0000313" key="2">
    <source>
        <dbReference type="Ensembl" id="ENSPLAP00000009637.1"/>
    </source>
</evidence>
<reference evidence="2" key="2">
    <citation type="submission" date="2025-09" db="UniProtKB">
        <authorList>
            <consortium name="Ensembl"/>
        </authorList>
    </citation>
    <scope>IDENTIFICATION</scope>
</reference>
<evidence type="ECO:0000256" key="1">
    <source>
        <dbReference type="SAM" id="MobiDB-lite"/>
    </source>
</evidence>
<dbReference type="AlphaFoldDB" id="A0A3B3UAK4"/>